<sequence length="64" mass="6542">MVKRVTLGDVAKAAGVYTATVSMVLNRKPGSRIPASTIDKVKAEAPATMLAVPRGGAQSSCIAK</sequence>
<dbReference type="Gene3D" id="1.10.260.40">
    <property type="entry name" value="lambda repressor-like DNA-binding domains"/>
    <property type="match status" value="1"/>
</dbReference>
<feature type="domain" description="HTH lacI-type" evidence="1">
    <location>
        <begin position="4"/>
        <end position="57"/>
    </location>
</feature>
<dbReference type="SUPFAM" id="SSF47413">
    <property type="entry name" value="lambda repressor-like DNA-binding domains"/>
    <property type="match status" value="1"/>
</dbReference>
<dbReference type="SMART" id="SM00354">
    <property type="entry name" value="HTH_LACI"/>
    <property type="match status" value="1"/>
</dbReference>
<dbReference type="Proteomes" id="UP000249451">
    <property type="component" value="Unassembled WGS sequence"/>
</dbReference>
<dbReference type="PRINTS" id="PR00036">
    <property type="entry name" value="HTHLACI"/>
</dbReference>
<dbReference type="InterPro" id="IPR000843">
    <property type="entry name" value="HTH_LacI"/>
</dbReference>
<dbReference type="GO" id="GO:0003677">
    <property type="term" value="F:DNA binding"/>
    <property type="evidence" value="ECO:0007669"/>
    <property type="project" value="InterPro"/>
</dbReference>
<dbReference type="GO" id="GO:0006355">
    <property type="term" value="P:regulation of DNA-templated transcription"/>
    <property type="evidence" value="ECO:0007669"/>
    <property type="project" value="InterPro"/>
</dbReference>
<evidence type="ECO:0000313" key="3">
    <source>
        <dbReference type="Proteomes" id="UP000249451"/>
    </source>
</evidence>
<organism evidence="2 3">
    <name type="scientific">Corynebacterium urealyticum</name>
    <dbReference type="NCBI Taxonomy" id="43771"/>
    <lineage>
        <taxon>Bacteria</taxon>
        <taxon>Bacillati</taxon>
        <taxon>Actinomycetota</taxon>
        <taxon>Actinomycetes</taxon>
        <taxon>Mycobacteriales</taxon>
        <taxon>Corynebacteriaceae</taxon>
        <taxon>Corynebacterium</taxon>
    </lineage>
</organism>
<reference evidence="2 3" key="1">
    <citation type="submission" date="2017-11" db="EMBL/GenBank/DDBJ databases">
        <title>Infants hospitalized years apart are colonized by the same room-sourced microbial strains.</title>
        <authorList>
            <person name="Brooks B."/>
            <person name="Olm M.R."/>
            <person name="Firek B.A."/>
            <person name="Baker R."/>
            <person name="Thomas B.C."/>
            <person name="Morowitz M.J."/>
            <person name="Banfield J.F."/>
        </authorList>
    </citation>
    <scope>NUCLEOTIDE SEQUENCE [LARGE SCALE GENOMIC DNA]</scope>
    <source>
        <strain evidence="2">S2_012_000_R3_87</strain>
    </source>
</reference>
<protein>
    <recommendedName>
        <fullName evidence="1">HTH lacI-type domain-containing protein</fullName>
    </recommendedName>
</protein>
<dbReference type="Pfam" id="PF00356">
    <property type="entry name" value="LacI"/>
    <property type="match status" value="1"/>
</dbReference>
<dbReference type="EMBL" id="QFNY01000183">
    <property type="protein sequence ID" value="PZO99635.1"/>
    <property type="molecule type" value="Genomic_DNA"/>
</dbReference>
<dbReference type="InterPro" id="IPR010982">
    <property type="entry name" value="Lambda_DNA-bd_dom_sf"/>
</dbReference>
<evidence type="ECO:0000313" key="2">
    <source>
        <dbReference type="EMBL" id="PZO99635.1"/>
    </source>
</evidence>
<accession>A0A2W5CXG6</accession>
<gene>
    <name evidence="2" type="ORF">DI609_07895</name>
</gene>
<dbReference type="AlphaFoldDB" id="A0A2W5CXG6"/>
<comment type="caution">
    <text evidence="2">The sequence shown here is derived from an EMBL/GenBank/DDBJ whole genome shotgun (WGS) entry which is preliminary data.</text>
</comment>
<proteinExistence type="predicted"/>
<name>A0A2W5CXG6_9CORY</name>
<evidence type="ECO:0000259" key="1">
    <source>
        <dbReference type="SMART" id="SM00354"/>
    </source>
</evidence>